<feature type="coiled-coil region" evidence="3">
    <location>
        <begin position="19"/>
        <end position="74"/>
    </location>
</feature>
<dbReference type="Proteomes" id="UP001527925">
    <property type="component" value="Unassembled WGS sequence"/>
</dbReference>
<sequence length="188" mass="21516">MQRCRGHLPTVRDSFSRRNNELVRTNTRLTAQVRRLENEKVELQKQAYEHAELVIRLRAQLHAASMRIEQLQAERAQLDKPIETLRDVSRTTIAAFEGMRQAFTKAASIFEQHALPGLRALGEMSTADHERRRSRSLSPEVSVPDSGSAEERPRPRRRASLATSSYKLPSLRTKMRRPASPEPDKPVE</sequence>
<comment type="similarity">
    <text evidence="1">Belongs to the shugoshin family.</text>
</comment>
<organism evidence="6 7">
    <name type="scientific">Polyrhizophydium stewartii</name>
    <dbReference type="NCBI Taxonomy" id="2732419"/>
    <lineage>
        <taxon>Eukaryota</taxon>
        <taxon>Fungi</taxon>
        <taxon>Fungi incertae sedis</taxon>
        <taxon>Chytridiomycota</taxon>
        <taxon>Chytridiomycota incertae sedis</taxon>
        <taxon>Chytridiomycetes</taxon>
        <taxon>Rhizophydiales</taxon>
        <taxon>Rhizophydiales incertae sedis</taxon>
        <taxon>Polyrhizophydium</taxon>
    </lineage>
</organism>
<dbReference type="InterPro" id="IPR011515">
    <property type="entry name" value="Shugoshin_C"/>
</dbReference>
<keyword evidence="2" id="KW-0159">Chromosome partition</keyword>
<comment type="caution">
    <text evidence="6">The sequence shown here is derived from an EMBL/GenBank/DDBJ whole genome shotgun (WGS) entry which is preliminary data.</text>
</comment>
<feature type="domain" description="Shugoshin C-terminal" evidence="5">
    <location>
        <begin position="154"/>
        <end position="177"/>
    </location>
</feature>
<evidence type="ECO:0000313" key="6">
    <source>
        <dbReference type="EMBL" id="KAL2913213.1"/>
    </source>
</evidence>
<evidence type="ECO:0000256" key="2">
    <source>
        <dbReference type="ARBA" id="ARBA00022829"/>
    </source>
</evidence>
<keyword evidence="7" id="KW-1185">Reference proteome</keyword>
<feature type="region of interest" description="Disordered" evidence="4">
    <location>
        <begin position="124"/>
        <end position="188"/>
    </location>
</feature>
<evidence type="ECO:0000313" key="7">
    <source>
        <dbReference type="Proteomes" id="UP001527925"/>
    </source>
</evidence>
<evidence type="ECO:0000259" key="5">
    <source>
        <dbReference type="Pfam" id="PF07557"/>
    </source>
</evidence>
<proteinExistence type="inferred from homology"/>
<accession>A0ABR4N118</accession>
<keyword evidence="3" id="KW-0175">Coiled coil</keyword>
<name>A0ABR4N118_9FUNG</name>
<dbReference type="Pfam" id="PF07557">
    <property type="entry name" value="Shugoshin_C"/>
    <property type="match status" value="1"/>
</dbReference>
<dbReference type="EMBL" id="JADGIZ020000050">
    <property type="protein sequence ID" value="KAL2913213.1"/>
    <property type="molecule type" value="Genomic_DNA"/>
</dbReference>
<reference evidence="6 7" key="1">
    <citation type="submission" date="2023-09" db="EMBL/GenBank/DDBJ databases">
        <title>Pangenome analysis of Batrachochytrium dendrobatidis and related Chytrids.</title>
        <authorList>
            <person name="Yacoub M.N."/>
            <person name="Stajich J.E."/>
            <person name="James T.Y."/>
        </authorList>
    </citation>
    <scope>NUCLEOTIDE SEQUENCE [LARGE SCALE GENOMIC DNA]</scope>
    <source>
        <strain evidence="6 7">JEL0888</strain>
    </source>
</reference>
<gene>
    <name evidence="6" type="ORF">HK105_207332</name>
</gene>
<evidence type="ECO:0000256" key="1">
    <source>
        <dbReference type="ARBA" id="ARBA00010845"/>
    </source>
</evidence>
<evidence type="ECO:0000256" key="4">
    <source>
        <dbReference type="SAM" id="MobiDB-lite"/>
    </source>
</evidence>
<protein>
    <recommendedName>
        <fullName evidence="5">Shugoshin C-terminal domain-containing protein</fullName>
    </recommendedName>
</protein>
<evidence type="ECO:0000256" key="3">
    <source>
        <dbReference type="SAM" id="Coils"/>
    </source>
</evidence>